<accession>A0A0F9PNN0</accession>
<organism evidence="1">
    <name type="scientific">marine sediment metagenome</name>
    <dbReference type="NCBI Taxonomy" id="412755"/>
    <lineage>
        <taxon>unclassified sequences</taxon>
        <taxon>metagenomes</taxon>
        <taxon>ecological metagenomes</taxon>
    </lineage>
</organism>
<name>A0A0F9PNN0_9ZZZZ</name>
<proteinExistence type="predicted"/>
<dbReference type="EMBL" id="LAZR01005119">
    <property type="protein sequence ID" value="KKN02706.1"/>
    <property type="molecule type" value="Genomic_DNA"/>
</dbReference>
<dbReference type="AlphaFoldDB" id="A0A0F9PNN0"/>
<gene>
    <name evidence="1" type="ORF">LCGC14_1115060</name>
</gene>
<protein>
    <submittedName>
        <fullName evidence="1">Uncharacterized protein</fullName>
    </submittedName>
</protein>
<evidence type="ECO:0000313" key="1">
    <source>
        <dbReference type="EMBL" id="KKN02706.1"/>
    </source>
</evidence>
<reference evidence="1" key="1">
    <citation type="journal article" date="2015" name="Nature">
        <title>Complex archaea that bridge the gap between prokaryotes and eukaryotes.</title>
        <authorList>
            <person name="Spang A."/>
            <person name="Saw J.H."/>
            <person name="Jorgensen S.L."/>
            <person name="Zaremba-Niedzwiedzka K."/>
            <person name="Martijn J."/>
            <person name="Lind A.E."/>
            <person name="van Eijk R."/>
            <person name="Schleper C."/>
            <person name="Guy L."/>
            <person name="Ettema T.J."/>
        </authorList>
    </citation>
    <scope>NUCLEOTIDE SEQUENCE</scope>
</reference>
<sequence length="62" mass="6924">MAKHHLDRVLADIRANYGKYGVSGFFVKPSLVEVEQHGTPCRVFEPGDDITIEINLRKSPNG</sequence>
<comment type="caution">
    <text evidence="1">The sequence shown here is derived from an EMBL/GenBank/DDBJ whole genome shotgun (WGS) entry which is preliminary data.</text>
</comment>